<dbReference type="PANTHER" id="PTHR34595">
    <property type="entry name" value="BLR5612 PROTEIN"/>
    <property type="match status" value="1"/>
</dbReference>
<dbReference type="EMBL" id="BAABLW010000007">
    <property type="protein sequence ID" value="GAA4926305.1"/>
    <property type="molecule type" value="Genomic_DNA"/>
</dbReference>
<protein>
    <submittedName>
        <fullName evidence="2">Alpha-E domain-containing protein</fullName>
    </submittedName>
</protein>
<dbReference type="Proteomes" id="UP001500368">
    <property type="component" value="Unassembled WGS sequence"/>
</dbReference>
<organism evidence="2 3">
    <name type="scientific">Nesterenkonia rhizosphaerae</name>
    <dbReference type="NCBI Taxonomy" id="1348272"/>
    <lineage>
        <taxon>Bacteria</taxon>
        <taxon>Bacillati</taxon>
        <taxon>Actinomycetota</taxon>
        <taxon>Actinomycetes</taxon>
        <taxon>Micrococcales</taxon>
        <taxon>Micrococcaceae</taxon>
        <taxon>Nesterenkonia</taxon>
    </lineage>
</organism>
<feature type="domain" description="DUF403" evidence="1">
    <location>
        <begin position="1"/>
        <end position="298"/>
    </location>
</feature>
<dbReference type="InterPro" id="IPR051680">
    <property type="entry name" value="ATP-dep_Glu-Cys_Ligase-2"/>
</dbReference>
<proteinExistence type="predicted"/>
<name>A0ABP9G8W4_9MICC</name>
<reference evidence="3" key="1">
    <citation type="journal article" date="2019" name="Int. J. Syst. Evol. Microbiol.">
        <title>The Global Catalogue of Microorganisms (GCM) 10K type strain sequencing project: providing services to taxonomists for standard genome sequencing and annotation.</title>
        <authorList>
            <consortium name="The Broad Institute Genomics Platform"/>
            <consortium name="The Broad Institute Genome Sequencing Center for Infectious Disease"/>
            <person name="Wu L."/>
            <person name="Ma J."/>
        </authorList>
    </citation>
    <scope>NUCLEOTIDE SEQUENCE [LARGE SCALE GENOMIC DNA]</scope>
    <source>
        <strain evidence="3">JCM 19129</strain>
    </source>
</reference>
<dbReference type="InterPro" id="IPR007296">
    <property type="entry name" value="DUF403"/>
</dbReference>
<dbReference type="RefSeq" id="WP_345478363.1">
    <property type="nucleotide sequence ID" value="NZ_BAABLW010000007.1"/>
</dbReference>
<accession>A0ABP9G8W4</accession>
<gene>
    <name evidence="2" type="ORF">GCM10025790_25260</name>
</gene>
<keyword evidence="3" id="KW-1185">Reference proteome</keyword>
<dbReference type="Pfam" id="PF04168">
    <property type="entry name" value="Alpha-E"/>
    <property type="match status" value="1"/>
</dbReference>
<evidence type="ECO:0000259" key="1">
    <source>
        <dbReference type="Pfam" id="PF04168"/>
    </source>
</evidence>
<evidence type="ECO:0000313" key="2">
    <source>
        <dbReference type="EMBL" id="GAA4926305.1"/>
    </source>
</evidence>
<dbReference type="PANTHER" id="PTHR34595:SF7">
    <property type="entry name" value="SLL1039 PROTEIN"/>
    <property type="match status" value="1"/>
</dbReference>
<evidence type="ECO:0000313" key="3">
    <source>
        <dbReference type="Proteomes" id="UP001500368"/>
    </source>
</evidence>
<comment type="caution">
    <text evidence="2">The sequence shown here is derived from an EMBL/GenBank/DDBJ whole genome shotgun (WGS) entry which is preliminary data.</text>
</comment>
<sequence length="311" mass="34591">MLSRIAESLFWIGRYVERADGTARILDVHLERLNQLPLNEQRTVSANLLAVMGATPGTQEDGPPGVQELLARLAFDTAQANSIAGSLAAARENARRARETVSTPVWESLNATWNGLAAHRQDVVGTYRFCSWVIERTATVQGLADSTMSRDDAWQFLSLGRSLERADMTARMLATGDEQAFRLSWVNMLRCAGAYESFLRSRRAAFGESFAAEFLLLDRLFPRSVVSSLRQVEQALIALDPQYHRTGAMDQARRLVGQARTFLEFHHTEDLMAELPEHLERVQAACAGASDAITAKYFSQAAERAWTGEKI</sequence>